<keyword evidence="5" id="KW-1185">Reference proteome</keyword>
<dbReference type="InterPro" id="IPR050208">
    <property type="entry name" value="MHC_class-I_related"/>
</dbReference>
<dbReference type="Gene3D" id="2.60.40.10">
    <property type="entry name" value="Immunoglobulins"/>
    <property type="match status" value="2"/>
</dbReference>
<proteinExistence type="predicted"/>
<dbReference type="GO" id="GO:0006955">
    <property type="term" value="P:immune response"/>
    <property type="evidence" value="ECO:0007669"/>
    <property type="project" value="TreeGrafter"/>
</dbReference>
<dbReference type="InterPro" id="IPR013783">
    <property type="entry name" value="Ig-like_fold"/>
</dbReference>
<evidence type="ECO:0000259" key="3">
    <source>
        <dbReference type="PROSITE" id="PS50835"/>
    </source>
</evidence>
<dbReference type="Gene3D" id="3.30.500.10">
    <property type="entry name" value="MHC class I-like antigen recognition-like"/>
    <property type="match status" value="2"/>
</dbReference>
<dbReference type="SUPFAM" id="SSF48726">
    <property type="entry name" value="Immunoglobulin"/>
    <property type="match status" value="2"/>
</dbReference>
<dbReference type="AlphaFoldDB" id="A0A553MZT3"/>
<dbReference type="STRING" id="623744.A0A553MZT3"/>
<feature type="domain" description="Ig-like" evidence="3">
    <location>
        <begin position="526"/>
        <end position="615"/>
    </location>
</feature>
<dbReference type="SUPFAM" id="SSF54452">
    <property type="entry name" value="MHC antigen-recognition domain"/>
    <property type="match status" value="2"/>
</dbReference>
<keyword evidence="2" id="KW-1133">Transmembrane helix</keyword>
<evidence type="ECO:0000256" key="2">
    <source>
        <dbReference type="SAM" id="Phobius"/>
    </source>
</evidence>
<dbReference type="Pfam" id="PF00129">
    <property type="entry name" value="MHC_I"/>
    <property type="match status" value="1"/>
</dbReference>
<keyword evidence="2" id="KW-0472">Membrane</keyword>
<organism evidence="4 5">
    <name type="scientific">Danionella cerebrum</name>
    <dbReference type="NCBI Taxonomy" id="2873325"/>
    <lineage>
        <taxon>Eukaryota</taxon>
        <taxon>Metazoa</taxon>
        <taxon>Chordata</taxon>
        <taxon>Craniata</taxon>
        <taxon>Vertebrata</taxon>
        <taxon>Euteleostomi</taxon>
        <taxon>Actinopterygii</taxon>
        <taxon>Neopterygii</taxon>
        <taxon>Teleostei</taxon>
        <taxon>Ostariophysi</taxon>
        <taxon>Cypriniformes</taxon>
        <taxon>Danionidae</taxon>
        <taxon>Danioninae</taxon>
        <taxon>Danionella</taxon>
    </lineage>
</organism>
<dbReference type="OrthoDB" id="8936120at2759"/>
<feature type="transmembrane region" description="Helical" evidence="2">
    <location>
        <begin position="628"/>
        <end position="653"/>
    </location>
</feature>
<dbReference type="PANTHER" id="PTHR16675">
    <property type="entry name" value="MHC CLASS I-RELATED"/>
    <property type="match status" value="1"/>
</dbReference>
<dbReference type="PROSITE" id="PS50835">
    <property type="entry name" value="IG_LIKE"/>
    <property type="match status" value="2"/>
</dbReference>
<reference evidence="4 5" key="1">
    <citation type="journal article" date="2019" name="Sci. Data">
        <title>Hybrid genome assembly and annotation of Danionella translucida.</title>
        <authorList>
            <person name="Kadobianskyi M."/>
            <person name="Schulze L."/>
            <person name="Schuelke M."/>
            <person name="Judkewitz B."/>
        </authorList>
    </citation>
    <scope>NUCLEOTIDE SEQUENCE [LARGE SCALE GENOMIC DNA]</scope>
    <source>
        <strain evidence="4 5">Bolton</strain>
    </source>
</reference>
<gene>
    <name evidence="4" type="ORF">DNTS_028450</name>
</gene>
<name>A0A553MZT3_9TELE</name>
<dbReference type="EMBL" id="SRMA01027177">
    <property type="protein sequence ID" value="TRY58678.1"/>
    <property type="molecule type" value="Genomic_DNA"/>
</dbReference>
<dbReference type="InterPro" id="IPR011162">
    <property type="entry name" value="MHC_I/II-like_Ag-recog"/>
</dbReference>
<feature type="transmembrane region" description="Helical" evidence="2">
    <location>
        <begin position="316"/>
        <end position="337"/>
    </location>
</feature>
<dbReference type="InterPro" id="IPR011161">
    <property type="entry name" value="MHC_I-like_Ag-recog"/>
</dbReference>
<dbReference type="SMART" id="SM00407">
    <property type="entry name" value="IGc1"/>
    <property type="match status" value="2"/>
</dbReference>
<keyword evidence="2" id="KW-0812">Transmembrane</keyword>
<dbReference type="GO" id="GO:0005615">
    <property type="term" value="C:extracellular space"/>
    <property type="evidence" value="ECO:0007669"/>
    <property type="project" value="TreeGrafter"/>
</dbReference>
<dbReference type="GO" id="GO:0009897">
    <property type="term" value="C:external side of plasma membrane"/>
    <property type="evidence" value="ECO:0007669"/>
    <property type="project" value="TreeGrafter"/>
</dbReference>
<dbReference type="PANTHER" id="PTHR16675:SF191">
    <property type="entry name" value="CLASS I HISTOCOMPATIBILITY ANTIGEN, F10 ALPHA CHAIN-LIKE-RELATED"/>
    <property type="match status" value="1"/>
</dbReference>
<dbReference type="InterPro" id="IPR036179">
    <property type="entry name" value="Ig-like_dom_sf"/>
</dbReference>
<accession>A0A553MZT3</accession>
<evidence type="ECO:0000256" key="1">
    <source>
        <dbReference type="ARBA" id="ARBA00023180"/>
    </source>
</evidence>
<keyword evidence="1" id="KW-0325">Glycoprotein</keyword>
<dbReference type="FunFam" id="3.30.500.10:FF:000007">
    <property type="entry name" value="Major histocompatibility complex class I LDA"/>
    <property type="match status" value="2"/>
</dbReference>
<evidence type="ECO:0000313" key="4">
    <source>
        <dbReference type="EMBL" id="TRY58678.1"/>
    </source>
</evidence>
<feature type="domain" description="Ig-like" evidence="3">
    <location>
        <begin position="210"/>
        <end position="301"/>
    </location>
</feature>
<protein>
    <recommendedName>
        <fullName evidence="3">Ig-like domain-containing protein</fullName>
    </recommendedName>
</protein>
<sequence length="721" mass="83546">MSRSNVASSILFITQNGQRASVPFGVAPDCSHSLMAFATYIIGPTPFPEFSAVVMLDDIQVMYYDSISRKAVHCVHNGSTCHDEEQSEAGVIFRDMYSSMKGRAFFLKDHLNHTDGVHVHQRLAGCELLNNDNPGLLRTWDAFDQQKKEQYNFNAEKNNFQVELSWKIWDNVKSLRMKFLYENVYHPICIKVLQRYLKMRKNEVMRIVKPRVRLLKKKVSRGLQMTCLATGFYPRHINLTLFRDGEPVDEDRITGGVVLPNGDGTYQMRKSVVISGEELEERCIYNCTVKQLILDNKLDLTFVSDVAENEQGSPRVYVVSGAVLLFGSVIFIAGLVLWKRRHLYDSHSLMALATYIFGQTPFPEFSVVVMLDDLQIAYYDSTKWITSYRSQSNSKYYEEEQKDANIVFRDMFYDMRDRALFLKDQQNHTDGVHVHQRLVGCDILNNDKPGPIHYWDAFGGQNMEEFVFDIDKHSIQIKRPWLIMWDDLKRVHENLMYTNVYHPICIKILRRYLSIERNNVMKKVKPRVRLLKKKVSRGLQMTCLATGFYPRHINLTLFRDGEPVDEDRITGGVVLPNGDGTYQMRKSVVISGEELEDQFVYNCTANYLNFDNKLDIVFDAGEHDFGSFSLSVVVCFLLFVFGSIFILIAVIVWRKRQAGSGSSQHDYDRPRQTQHLEKKKYVQSFKPILKRSSHMIPGLKPDALQVIRFARSQRVVLWIRR</sequence>
<dbReference type="InterPro" id="IPR007110">
    <property type="entry name" value="Ig-like_dom"/>
</dbReference>
<dbReference type="InterPro" id="IPR037055">
    <property type="entry name" value="MHC_I-like_Ag-recog_sf"/>
</dbReference>
<comment type="caution">
    <text evidence="4">The sequence shown here is derived from an EMBL/GenBank/DDBJ whole genome shotgun (WGS) entry which is preliminary data.</text>
</comment>
<evidence type="ECO:0000313" key="5">
    <source>
        <dbReference type="Proteomes" id="UP000316079"/>
    </source>
</evidence>
<dbReference type="InterPro" id="IPR003597">
    <property type="entry name" value="Ig_C1-set"/>
</dbReference>
<dbReference type="Proteomes" id="UP000316079">
    <property type="component" value="Unassembled WGS sequence"/>
</dbReference>
<dbReference type="Pfam" id="PF07654">
    <property type="entry name" value="C1-set"/>
    <property type="match status" value="2"/>
</dbReference>